<dbReference type="PANTHER" id="PTHR35546">
    <property type="entry name" value="F-BOX PROTEIN INTERACTION DOMAIN PROTEIN-RELATED"/>
    <property type="match status" value="1"/>
</dbReference>
<dbReference type="AlphaFoldDB" id="V4JYB9"/>
<name>V4JYB9_EUTSA</name>
<dbReference type="OrthoDB" id="674184at2759"/>
<dbReference type="Pfam" id="PF00646">
    <property type="entry name" value="F-box"/>
    <property type="match status" value="1"/>
</dbReference>
<proteinExistence type="predicted"/>
<dbReference type="OMA" id="FVLQRWM"/>
<dbReference type="PROSITE" id="PS50181">
    <property type="entry name" value="FBOX"/>
    <property type="match status" value="1"/>
</dbReference>
<dbReference type="InterPro" id="IPR056592">
    <property type="entry name" value="Beta-prop_At3g26010-like"/>
</dbReference>
<reference evidence="2 3" key="1">
    <citation type="journal article" date="2013" name="Front. Plant Sci.">
        <title>The Reference Genome of the Halophytic Plant Eutrema salsugineum.</title>
        <authorList>
            <person name="Yang R."/>
            <person name="Jarvis D.E."/>
            <person name="Chen H."/>
            <person name="Beilstein M.A."/>
            <person name="Grimwood J."/>
            <person name="Jenkins J."/>
            <person name="Shu S."/>
            <person name="Prochnik S."/>
            <person name="Xin M."/>
            <person name="Ma C."/>
            <person name="Schmutz J."/>
            <person name="Wing R.A."/>
            <person name="Mitchell-Olds T."/>
            <person name="Schumaker K.S."/>
            <person name="Wang X."/>
        </authorList>
    </citation>
    <scope>NUCLEOTIDE SEQUENCE [LARGE SCALE GENOMIC DNA]</scope>
</reference>
<sequence length="421" mass="48437">MEVGGRTMPEAILVEIIARLPLRIIARFKSVCKQWKSVIESLYFRRFFISLHKKSSSSWSLMFRSDYTHPITEAISFHGCQTSDLPKSLGSYIIPSFQRYPNLPTSRYFYVASSNGLIWINVFVTRTDNMAYSYKSFVGNPVLQQWVEIPPPPDQCTATGLVTRVDENGAVSGFKVVRTCDTWRRTEPRDMGGMYVWRVFVYSSETGTWTFKRLLSSHPVNYTGSYPPVNHNGMLYLREKGSDPNEPTGVLVAHDFYGPEDDNRCLVIPLPLMSSENVRRCLTTSGEDVFYVEILCPRLKVWRLNNNYSVSSEWWHLSREQEINLASVLDCFPMAVNPFDADIVYLWSQQHECLVSGNLRTQEFTVHRQESENWGDSEGCWRINTSDSKGYVEYNCNVTTVFILSPFVLQRWMDSVPCPSN</sequence>
<dbReference type="EMBL" id="KI517809">
    <property type="protein sequence ID" value="ESQ30480.1"/>
    <property type="molecule type" value="Genomic_DNA"/>
</dbReference>
<dbReference type="Pfam" id="PF24750">
    <property type="entry name" value="b-prop_At3g26010-like"/>
    <property type="match status" value="1"/>
</dbReference>
<protein>
    <recommendedName>
        <fullName evidence="1">F-box domain-containing protein</fullName>
    </recommendedName>
</protein>
<accession>V4JYB9</accession>
<dbReference type="InterPro" id="IPR055290">
    <property type="entry name" value="At3g26010-like"/>
</dbReference>
<dbReference type="SUPFAM" id="SSF81383">
    <property type="entry name" value="F-box domain"/>
    <property type="match status" value="1"/>
</dbReference>
<evidence type="ECO:0000313" key="2">
    <source>
        <dbReference type="EMBL" id="ESQ30480.1"/>
    </source>
</evidence>
<gene>
    <name evidence="2" type="ORF">EUTSA_v10011517mg</name>
</gene>
<dbReference type="CDD" id="cd22157">
    <property type="entry name" value="F-box_AtFBW1-like"/>
    <property type="match status" value="1"/>
</dbReference>
<feature type="domain" description="F-box" evidence="1">
    <location>
        <begin position="2"/>
        <end position="51"/>
    </location>
</feature>
<dbReference type="InterPro" id="IPR001810">
    <property type="entry name" value="F-box_dom"/>
</dbReference>
<dbReference type="KEGG" id="eus:EUTSA_v10011517mg"/>
<dbReference type="InterPro" id="IPR036047">
    <property type="entry name" value="F-box-like_dom_sf"/>
</dbReference>
<dbReference type="Gramene" id="ESQ30480">
    <property type="protein sequence ID" value="ESQ30480"/>
    <property type="gene ID" value="EUTSA_v10011517mg"/>
</dbReference>
<dbReference type="Proteomes" id="UP000030689">
    <property type="component" value="Unassembled WGS sequence"/>
</dbReference>
<evidence type="ECO:0000259" key="1">
    <source>
        <dbReference type="PROSITE" id="PS50181"/>
    </source>
</evidence>
<dbReference type="Gene3D" id="1.20.1280.50">
    <property type="match status" value="1"/>
</dbReference>
<organism evidence="2 3">
    <name type="scientific">Eutrema salsugineum</name>
    <name type="common">Saltwater cress</name>
    <name type="synonym">Sisymbrium salsugineum</name>
    <dbReference type="NCBI Taxonomy" id="72664"/>
    <lineage>
        <taxon>Eukaryota</taxon>
        <taxon>Viridiplantae</taxon>
        <taxon>Streptophyta</taxon>
        <taxon>Embryophyta</taxon>
        <taxon>Tracheophyta</taxon>
        <taxon>Spermatophyta</taxon>
        <taxon>Magnoliopsida</taxon>
        <taxon>eudicotyledons</taxon>
        <taxon>Gunneridae</taxon>
        <taxon>Pentapetalae</taxon>
        <taxon>rosids</taxon>
        <taxon>malvids</taxon>
        <taxon>Brassicales</taxon>
        <taxon>Brassicaceae</taxon>
        <taxon>Eutremeae</taxon>
        <taxon>Eutrema</taxon>
    </lineage>
</organism>
<dbReference type="STRING" id="72664.V4JYB9"/>
<dbReference type="SMART" id="SM00256">
    <property type="entry name" value="FBOX"/>
    <property type="match status" value="1"/>
</dbReference>
<evidence type="ECO:0000313" key="3">
    <source>
        <dbReference type="Proteomes" id="UP000030689"/>
    </source>
</evidence>
<dbReference type="PANTHER" id="PTHR35546:SF25">
    <property type="entry name" value="F-BOX DOMAIN-CONTAINING PROTEIN"/>
    <property type="match status" value="1"/>
</dbReference>
<keyword evidence="3" id="KW-1185">Reference proteome</keyword>